<evidence type="ECO:0000256" key="6">
    <source>
        <dbReference type="ARBA" id="ARBA00052504"/>
    </source>
</evidence>
<dbReference type="Gene3D" id="1.10.150.240">
    <property type="entry name" value="Putative phosphatase, domain 2"/>
    <property type="match status" value="1"/>
</dbReference>
<keyword evidence="3" id="KW-0479">Metal-binding</keyword>
<dbReference type="FunFam" id="1.10.150.240:FF:000001">
    <property type="entry name" value="Haloacid dehalogenase-like hydrolase domain"/>
    <property type="match status" value="1"/>
</dbReference>
<keyword evidence="9" id="KW-1185">Reference proteome</keyword>
<evidence type="ECO:0000256" key="4">
    <source>
        <dbReference type="ARBA" id="ARBA00022801"/>
    </source>
</evidence>
<evidence type="ECO:0000256" key="2">
    <source>
        <dbReference type="ARBA" id="ARBA00006171"/>
    </source>
</evidence>
<evidence type="ECO:0000313" key="10">
    <source>
        <dbReference type="WBParaSite" id="PSAMB.scaffold420size51939.g5630.t1"/>
    </source>
</evidence>
<dbReference type="AlphaFoldDB" id="A0A914WLG1"/>
<evidence type="ECO:0000256" key="5">
    <source>
        <dbReference type="ARBA" id="ARBA00022842"/>
    </source>
</evidence>
<dbReference type="SUPFAM" id="SSF56784">
    <property type="entry name" value="HAD-like"/>
    <property type="match status" value="1"/>
</dbReference>
<dbReference type="PANTHER" id="PTHR18901">
    <property type="entry name" value="2-DEOXYGLUCOSE-6-PHOSPHATE PHOSPHATASE 2"/>
    <property type="match status" value="1"/>
</dbReference>
<dbReference type="InterPro" id="IPR006439">
    <property type="entry name" value="HAD-SF_hydro_IA"/>
</dbReference>
<dbReference type="SFLD" id="SFLDS00003">
    <property type="entry name" value="Haloacid_Dehalogenase"/>
    <property type="match status" value="1"/>
</dbReference>
<keyword evidence="4" id="KW-0378">Hydrolase</keyword>
<proteinExistence type="inferred from homology"/>
<protein>
    <recommendedName>
        <fullName evidence="7">pseudouridine 5'-phosphatase</fullName>
        <ecNumber evidence="7">3.1.3.96</ecNumber>
    </recommendedName>
    <alternativeName>
        <fullName evidence="8">Pseudouridine-5'-monophosphatase</fullName>
    </alternativeName>
</protein>
<reference evidence="10" key="1">
    <citation type="submission" date="2022-11" db="UniProtKB">
        <authorList>
            <consortium name="WormBaseParasite"/>
        </authorList>
    </citation>
    <scope>IDENTIFICATION</scope>
</reference>
<dbReference type="EC" id="3.1.3.96" evidence="7"/>
<comment type="catalytic activity">
    <reaction evidence="6">
        <text>psi-UMP + H2O = pseudouridine + phosphate</text>
        <dbReference type="Rhea" id="RHEA:10944"/>
        <dbReference type="ChEBI" id="CHEBI:15377"/>
        <dbReference type="ChEBI" id="CHEBI:17802"/>
        <dbReference type="ChEBI" id="CHEBI:43474"/>
        <dbReference type="ChEBI" id="CHEBI:58380"/>
        <dbReference type="EC" id="3.1.3.96"/>
    </reaction>
</comment>
<dbReference type="GO" id="GO:0046872">
    <property type="term" value="F:metal ion binding"/>
    <property type="evidence" value="ECO:0007669"/>
    <property type="project" value="UniProtKB-KW"/>
</dbReference>
<comment type="similarity">
    <text evidence="2">Belongs to the HAD-like hydrolase superfamily. CbbY/CbbZ/Gph/YieH family.</text>
</comment>
<dbReference type="SFLD" id="SFLDG01129">
    <property type="entry name" value="C1.5:_HAD__Beta-PGM__Phosphata"/>
    <property type="match status" value="1"/>
</dbReference>
<dbReference type="Gene3D" id="3.40.50.1000">
    <property type="entry name" value="HAD superfamily/HAD-like"/>
    <property type="match status" value="1"/>
</dbReference>
<evidence type="ECO:0000256" key="7">
    <source>
        <dbReference type="ARBA" id="ARBA00066578"/>
    </source>
</evidence>
<dbReference type="Pfam" id="PF00702">
    <property type="entry name" value="Hydrolase"/>
    <property type="match status" value="1"/>
</dbReference>
<dbReference type="InterPro" id="IPR023214">
    <property type="entry name" value="HAD_sf"/>
</dbReference>
<name>A0A914WLG1_9BILA</name>
<keyword evidence="5" id="KW-0460">Magnesium</keyword>
<accession>A0A914WLG1</accession>
<dbReference type="FunFam" id="3.40.50.1000:FF:000055">
    <property type="entry name" value="Haloacid dehalogenase-like hydrolase family protein"/>
    <property type="match status" value="1"/>
</dbReference>
<organism evidence="9 10">
    <name type="scientific">Plectus sambesii</name>
    <dbReference type="NCBI Taxonomy" id="2011161"/>
    <lineage>
        <taxon>Eukaryota</taxon>
        <taxon>Metazoa</taxon>
        <taxon>Ecdysozoa</taxon>
        <taxon>Nematoda</taxon>
        <taxon>Chromadorea</taxon>
        <taxon>Plectida</taxon>
        <taxon>Plectina</taxon>
        <taxon>Plectoidea</taxon>
        <taxon>Plectidae</taxon>
        <taxon>Plectus</taxon>
    </lineage>
</organism>
<dbReference type="InterPro" id="IPR036412">
    <property type="entry name" value="HAD-like_sf"/>
</dbReference>
<evidence type="ECO:0000256" key="8">
    <source>
        <dbReference type="ARBA" id="ARBA00083904"/>
    </source>
</evidence>
<dbReference type="SFLD" id="SFLDG01135">
    <property type="entry name" value="C1.5.6:_HAD__Beta-PGM__Phospha"/>
    <property type="match status" value="1"/>
</dbReference>
<comment type="cofactor">
    <cofactor evidence="1">
        <name>Mg(2+)</name>
        <dbReference type="ChEBI" id="CHEBI:18420"/>
    </cofactor>
</comment>
<evidence type="ECO:0000256" key="3">
    <source>
        <dbReference type="ARBA" id="ARBA00022723"/>
    </source>
</evidence>
<dbReference type="NCBIfam" id="TIGR01509">
    <property type="entry name" value="HAD-SF-IA-v3"/>
    <property type="match status" value="1"/>
</dbReference>
<dbReference type="PANTHER" id="PTHR18901:SF38">
    <property type="entry name" value="PSEUDOURIDINE-5'-PHOSPHATASE"/>
    <property type="match status" value="1"/>
</dbReference>
<sequence length="246" mass="27347">MSPCSTECGEDTPSITFTELMPVTHVIFDLDGLLLDTEPLYTIANNQILAKYGKEFSWELKRQQMGRTHDDAIKVLLKLTDLDTLVTVEEYSKDYDALLLQLFATAPLLPGAEKLVRHLHKHNIPIAICTGSADHEYKSKTSRHPDIFSLFSHCVAVSSDAEIKRGKPAPDCYMKCAERFAVQPASFSDVLVFEDAPNGVESGLAAGMQVVMVPDPRVEDTHRRKATLCLESLEFFDPSAFGLPPY</sequence>
<dbReference type="Proteomes" id="UP000887566">
    <property type="component" value="Unplaced"/>
</dbReference>
<dbReference type="WBParaSite" id="PSAMB.scaffold420size51939.g5630.t1">
    <property type="protein sequence ID" value="PSAMB.scaffold420size51939.g5630.t1"/>
    <property type="gene ID" value="PSAMB.scaffold420size51939.g5630"/>
</dbReference>
<evidence type="ECO:0000313" key="9">
    <source>
        <dbReference type="Proteomes" id="UP000887566"/>
    </source>
</evidence>
<evidence type="ECO:0000256" key="1">
    <source>
        <dbReference type="ARBA" id="ARBA00001946"/>
    </source>
</evidence>
<dbReference type="GO" id="GO:1990738">
    <property type="term" value="F:pseudouridine 5'-phosphatase activity"/>
    <property type="evidence" value="ECO:0007669"/>
    <property type="project" value="UniProtKB-EC"/>
</dbReference>
<dbReference type="InterPro" id="IPR023198">
    <property type="entry name" value="PGP-like_dom2"/>
</dbReference>